<keyword evidence="6 11" id="KW-0067">ATP-binding</keyword>
<reference evidence="11 12" key="1">
    <citation type="journal article" date="2014" name="Genome Biol. Evol.">
        <title>The secreted proteins of Achlya hypogyna and Thraustotheca clavata identify the ancestral oomycete secretome and reveal gene acquisitions by horizontal gene transfer.</title>
        <authorList>
            <person name="Misner I."/>
            <person name="Blouin N."/>
            <person name="Leonard G."/>
            <person name="Richards T.A."/>
            <person name="Lane C.E."/>
        </authorList>
    </citation>
    <scope>NUCLEOTIDE SEQUENCE [LARGE SCALE GENOMIC DNA]</scope>
    <source>
        <strain evidence="11 12">ATCC 34112</strain>
    </source>
</reference>
<evidence type="ECO:0000256" key="5">
    <source>
        <dbReference type="ARBA" id="ARBA00022741"/>
    </source>
</evidence>
<dbReference type="PROSITE" id="PS50929">
    <property type="entry name" value="ABC_TM1F"/>
    <property type="match status" value="1"/>
</dbReference>
<keyword evidence="4" id="KW-0677">Repeat</keyword>
<dbReference type="GO" id="GO:0140359">
    <property type="term" value="F:ABC-type transporter activity"/>
    <property type="evidence" value="ECO:0007669"/>
    <property type="project" value="InterPro"/>
</dbReference>
<name>A0A1V9Y482_9STRA</name>
<evidence type="ECO:0000256" key="8">
    <source>
        <dbReference type="ARBA" id="ARBA00023136"/>
    </source>
</evidence>
<keyword evidence="3 9" id="KW-0812">Transmembrane</keyword>
<dbReference type="InterPro" id="IPR050173">
    <property type="entry name" value="ABC_transporter_C-like"/>
</dbReference>
<accession>A0A1V9Y482</accession>
<protein>
    <submittedName>
        <fullName evidence="11">ATP-binding Cassette (ABC) Superfamily</fullName>
    </submittedName>
</protein>
<dbReference type="OrthoDB" id="74382at2759"/>
<dbReference type="Gene3D" id="3.40.50.300">
    <property type="entry name" value="P-loop containing nucleotide triphosphate hydrolases"/>
    <property type="match status" value="1"/>
</dbReference>
<dbReference type="GO" id="GO:0005524">
    <property type="term" value="F:ATP binding"/>
    <property type="evidence" value="ECO:0007669"/>
    <property type="project" value="UniProtKB-KW"/>
</dbReference>
<dbReference type="Proteomes" id="UP000243217">
    <property type="component" value="Unassembled WGS sequence"/>
</dbReference>
<dbReference type="SUPFAM" id="SSF90123">
    <property type="entry name" value="ABC transporter transmembrane region"/>
    <property type="match status" value="1"/>
</dbReference>
<dbReference type="AlphaFoldDB" id="A0A1V9Y482"/>
<evidence type="ECO:0000259" key="10">
    <source>
        <dbReference type="PROSITE" id="PS50929"/>
    </source>
</evidence>
<dbReference type="PANTHER" id="PTHR24223:SF443">
    <property type="entry name" value="MULTIDRUG-RESISTANCE LIKE PROTEIN 1, ISOFORM I"/>
    <property type="match status" value="1"/>
</dbReference>
<keyword evidence="8 9" id="KW-0472">Membrane</keyword>
<dbReference type="EMBL" id="JNBS01005215">
    <property type="protein sequence ID" value="OQR80523.1"/>
    <property type="molecule type" value="Genomic_DNA"/>
</dbReference>
<comment type="subcellular location">
    <subcellularLocation>
        <location evidence="1">Endomembrane system</location>
        <topology evidence="1">Multi-pass membrane protein</topology>
    </subcellularLocation>
</comment>
<dbReference type="InterPro" id="IPR036640">
    <property type="entry name" value="ABC1_TM_sf"/>
</dbReference>
<dbReference type="FunFam" id="1.20.1560.10:FF:000006">
    <property type="entry name" value="ATP-binding cassette, sub-family C (CFTR/MRP), member 9"/>
    <property type="match status" value="1"/>
</dbReference>
<evidence type="ECO:0000256" key="6">
    <source>
        <dbReference type="ARBA" id="ARBA00022840"/>
    </source>
</evidence>
<feature type="transmembrane region" description="Helical" evidence="9">
    <location>
        <begin position="81"/>
        <end position="106"/>
    </location>
</feature>
<evidence type="ECO:0000256" key="7">
    <source>
        <dbReference type="ARBA" id="ARBA00022989"/>
    </source>
</evidence>
<dbReference type="STRING" id="74557.A0A1V9Y482"/>
<dbReference type="Pfam" id="PF00005">
    <property type="entry name" value="ABC_tran"/>
    <property type="match status" value="1"/>
</dbReference>
<keyword evidence="12" id="KW-1185">Reference proteome</keyword>
<feature type="domain" description="ABC transmembrane type-1" evidence="10">
    <location>
        <begin position="91"/>
        <end position="374"/>
    </location>
</feature>
<dbReference type="InterPro" id="IPR003439">
    <property type="entry name" value="ABC_transporter-like_ATP-bd"/>
</dbReference>
<sequence>MVKYQSVALNQKQFQIDKHPLEKANVFSRWTYFWANGLISLGNERQLEASDIWPLQQSSRCKIVSTKFLPKYYEKKSIIKAWISVFGCQAFTIGVMQLLAMVFSLYGPIVLQKVVTAVESTDGAIDVQSLLLSIGSLFLVKITQATIQTQSDLKNELMYVQATSALQDLLYKKAMVLNAKSRKTKSTGELSNLFTADIWWCLTVSFNANQMWIIPLQIVAMLCLLWGVLGYAMLFGIGVMLLSFVLNRIVASKLRVVWEILMEKEDARMKVVNEVFGAMQVIKLNAWEERYQEKITDLRNNELKSLWHETLLLALSSAMNNIAPVLLTTVSFGAYVLLFKQTLTAAKVFTALSLFSMIKAPMMRLPQLIANWMQAYVSYGRFCDFLALEEKTQDFVTQNVSSPNTVIEVIDGSFGYDAEKPLFSNLNWSVKLGELVVIHGAVGEGKSSLCNILLGEMDKYAGSVAVNGRIAYFAQQPWIQNMTIRENILFGLPYDRKKYNAVLEACALSKDLSLFAAG</sequence>
<dbReference type="InterPro" id="IPR044746">
    <property type="entry name" value="ABCC_6TM_D1"/>
</dbReference>
<gene>
    <name evidence="11" type="ORF">THRCLA_12003</name>
</gene>
<evidence type="ECO:0000256" key="4">
    <source>
        <dbReference type="ARBA" id="ARBA00022737"/>
    </source>
</evidence>
<feature type="transmembrane region" description="Helical" evidence="9">
    <location>
        <begin position="311"/>
        <end position="338"/>
    </location>
</feature>
<keyword evidence="7 9" id="KW-1133">Transmembrane helix</keyword>
<dbReference type="Gene3D" id="1.20.1560.10">
    <property type="entry name" value="ABC transporter type 1, transmembrane domain"/>
    <property type="match status" value="1"/>
</dbReference>
<evidence type="ECO:0000256" key="2">
    <source>
        <dbReference type="ARBA" id="ARBA00022448"/>
    </source>
</evidence>
<dbReference type="SUPFAM" id="SSF52540">
    <property type="entry name" value="P-loop containing nucleoside triphosphate hydrolases"/>
    <property type="match status" value="1"/>
</dbReference>
<keyword evidence="2" id="KW-0813">Transport</keyword>
<dbReference type="Pfam" id="PF00664">
    <property type="entry name" value="ABC_membrane"/>
    <property type="match status" value="1"/>
</dbReference>
<dbReference type="GO" id="GO:0016020">
    <property type="term" value="C:membrane"/>
    <property type="evidence" value="ECO:0007669"/>
    <property type="project" value="InterPro"/>
</dbReference>
<dbReference type="CDD" id="cd18579">
    <property type="entry name" value="ABC_6TM_ABCC_D1"/>
    <property type="match status" value="1"/>
</dbReference>
<comment type="caution">
    <text evidence="11">The sequence shown here is derived from an EMBL/GenBank/DDBJ whole genome shotgun (WGS) entry which is preliminary data.</text>
</comment>
<feature type="non-terminal residue" evidence="11">
    <location>
        <position position="518"/>
    </location>
</feature>
<proteinExistence type="predicted"/>
<keyword evidence="5" id="KW-0547">Nucleotide-binding</keyword>
<dbReference type="PANTHER" id="PTHR24223">
    <property type="entry name" value="ATP-BINDING CASSETTE SUB-FAMILY C"/>
    <property type="match status" value="1"/>
</dbReference>
<dbReference type="InterPro" id="IPR027417">
    <property type="entry name" value="P-loop_NTPase"/>
</dbReference>
<evidence type="ECO:0000256" key="1">
    <source>
        <dbReference type="ARBA" id="ARBA00004127"/>
    </source>
</evidence>
<evidence type="ECO:0000313" key="12">
    <source>
        <dbReference type="Proteomes" id="UP000243217"/>
    </source>
</evidence>
<evidence type="ECO:0000256" key="9">
    <source>
        <dbReference type="SAM" id="Phobius"/>
    </source>
</evidence>
<feature type="transmembrane region" description="Helical" evidence="9">
    <location>
        <begin position="212"/>
        <end position="245"/>
    </location>
</feature>
<evidence type="ECO:0000313" key="11">
    <source>
        <dbReference type="EMBL" id="OQR80523.1"/>
    </source>
</evidence>
<evidence type="ECO:0000256" key="3">
    <source>
        <dbReference type="ARBA" id="ARBA00022692"/>
    </source>
</evidence>
<organism evidence="11 12">
    <name type="scientific">Thraustotheca clavata</name>
    <dbReference type="NCBI Taxonomy" id="74557"/>
    <lineage>
        <taxon>Eukaryota</taxon>
        <taxon>Sar</taxon>
        <taxon>Stramenopiles</taxon>
        <taxon>Oomycota</taxon>
        <taxon>Saprolegniomycetes</taxon>
        <taxon>Saprolegniales</taxon>
        <taxon>Achlyaceae</taxon>
        <taxon>Thraustotheca</taxon>
    </lineage>
</organism>
<dbReference type="GO" id="GO:0012505">
    <property type="term" value="C:endomembrane system"/>
    <property type="evidence" value="ECO:0007669"/>
    <property type="project" value="UniProtKB-SubCell"/>
</dbReference>
<dbReference type="InterPro" id="IPR011527">
    <property type="entry name" value="ABC1_TM_dom"/>
</dbReference>
<dbReference type="GO" id="GO:0016887">
    <property type="term" value="F:ATP hydrolysis activity"/>
    <property type="evidence" value="ECO:0007669"/>
    <property type="project" value="InterPro"/>
</dbReference>